<dbReference type="InterPro" id="IPR006311">
    <property type="entry name" value="TAT_signal"/>
</dbReference>
<dbReference type="PROSITE" id="PS51318">
    <property type="entry name" value="TAT"/>
    <property type="match status" value="1"/>
</dbReference>
<keyword evidence="1" id="KW-0472">Membrane</keyword>
<feature type="transmembrane region" description="Helical" evidence="1">
    <location>
        <begin position="12"/>
        <end position="34"/>
    </location>
</feature>
<accession>A0A2T0V950</accession>
<proteinExistence type="predicted"/>
<keyword evidence="1" id="KW-1133">Transmembrane helix</keyword>
<protein>
    <submittedName>
        <fullName evidence="2">Uncharacterized protein</fullName>
    </submittedName>
</protein>
<reference evidence="2 3" key="1">
    <citation type="submission" date="2018-03" db="EMBL/GenBank/DDBJ databases">
        <title>Genomic Encyclopedia of Type Strains, Phase III (KMG-III): the genomes of soil and plant-associated and newly described type strains.</title>
        <authorList>
            <person name="Whitman W."/>
        </authorList>
    </citation>
    <scope>NUCLEOTIDE SEQUENCE [LARGE SCALE GENOMIC DNA]</scope>
    <source>
        <strain evidence="2 3">CGMCC 1.12152</strain>
    </source>
</reference>
<gene>
    <name evidence="2" type="ORF">B0H98_101656</name>
</gene>
<keyword evidence="1" id="KW-0812">Transmembrane</keyword>
<evidence type="ECO:0000313" key="2">
    <source>
        <dbReference type="EMBL" id="PRY66661.1"/>
    </source>
</evidence>
<evidence type="ECO:0000313" key="3">
    <source>
        <dbReference type="Proteomes" id="UP000237647"/>
    </source>
</evidence>
<dbReference type="AlphaFoldDB" id="A0A2T0V950"/>
<dbReference type="EMBL" id="PVTK01000001">
    <property type="protein sequence ID" value="PRY66661.1"/>
    <property type="molecule type" value="Genomic_DNA"/>
</dbReference>
<dbReference type="Proteomes" id="UP000237647">
    <property type="component" value="Unassembled WGS sequence"/>
</dbReference>
<sequence length="103" mass="11161">MNQYESIKASHALYFQALWLLVTLILLGSSTLALSKDNATIMTPTYTRRRLLKTATFTGMGIALLPLCTLISAAGASSRSAKGQAEKSPRVMVDGWLLNASDR</sequence>
<organism evidence="2 3">
    <name type="scientific">Vreelandella songnenensis</name>
    <dbReference type="NCBI Taxonomy" id="1176243"/>
    <lineage>
        <taxon>Bacteria</taxon>
        <taxon>Pseudomonadati</taxon>
        <taxon>Pseudomonadota</taxon>
        <taxon>Gammaproteobacteria</taxon>
        <taxon>Oceanospirillales</taxon>
        <taxon>Halomonadaceae</taxon>
        <taxon>Vreelandella</taxon>
    </lineage>
</organism>
<evidence type="ECO:0000256" key="1">
    <source>
        <dbReference type="SAM" id="Phobius"/>
    </source>
</evidence>
<comment type="caution">
    <text evidence="2">The sequence shown here is derived from an EMBL/GenBank/DDBJ whole genome shotgun (WGS) entry which is preliminary data.</text>
</comment>
<feature type="transmembrane region" description="Helical" evidence="1">
    <location>
        <begin position="54"/>
        <end position="74"/>
    </location>
</feature>
<name>A0A2T0V950_9GAMM</name>
<keyword evidence="3" id="KW-1185">Reference proteome</keyword>